<protein>
    <submittedName>
        <fullName evidence="4">Serine hydrolase</fullName>
    </submittedName>
</protein>
<comment type="caution">
    <text evidence="4">The sequence shown here is derived from an EMBL/GenBank/DDBJ whole genome shotgun (WGS) entry which is preliminary data.</text>
</comment>
<evidence type="ECO:0000313" key="5">
    <source>
        <dbReference type="Proteomes" id="UP001165136"/>
    </source>
</evidence>
<keyword evidence="4" id="KW-0378">Hydrolase</keyword>
<dbReference type="PANTHER" id="PTHR46825">
    <property type="entry name" value="D-ALANYL-D-ALANINE-CARBOXYPEPTIDASE/ENDOPEPTIDASE AMPH"/>
    <property type="match status" value="1"/>
</dbReference>
<feature type="domain" description="Beta-lactamase-related" evidence="2">
    <location>
        <begin position="674"/>
        <end position="999"/>
    </location>
</feature>
<dbReference type="Pfam" id="PF00144">
    <property type="entry name" value="Beta-lactamase"/>
    <property type="match status" value="1"/>
</dbReference>
<dbReference type="SUPFAM" id="SSF56601">
    <property type="entry name" value="beta-lactamase/transpeptidase-like"/>
    <property type="match status" value="1"/>
</dbReference>
<dbReference type="InterPro" id="IPR001375">
    <property type="entry name" value="Peptidase_S9_cat"/>
</dbReference>
<dbReference type="InterPro" id="IPR001466">
    <property type="entry name" value="Beta-lactam-related"/>
</dbReference>
<dbReference type="Gene3D" id="2.120.10.60">
    <property type="entry name" value="Tricorn protease N-terminal domain"/>
    <property type="match status" value="1"/>
</dbReference>
<dbReference type="PANTHER" id="PTHR46825:SF12">
    <property type="entry name" value="PENICILLIN-BINDING PROTEIN 4"/>
    <property type="match status" value="1"/>
</dbReference>
<dbReference type="SUPFAM" id="SSF82171">
    <property type="entry name" value="DPP6 N-terminal domain-like"/>
    <property type="match status" value="1"/>
</dbReference>
<dbReference type="Pfam" id="PF00326">
    <property type="entry name" value="Peptidase_S9"/>
    <property type="match status" value="1"/>
</dbReference>
<dbReference type="Pfam" id="PF07676">
    <property type="entry name" value="PD40"/>
    <property type="match status" value="3"/>
</dbReference>
<dbReference type="Gene3D" id="3.40.50.1820">
    <property type="entry name" value="alpha/beta hydrolase"/>
    <property type="match status" value="1"/>
</dbReference>
<gene>
    <name evidence="4" type="ORF">Atai01_70450</name>
</gene>
<name>A0A9W6R7B7_9PSEU</name>
<proteinExistence type="predicted"/>
<reference evidence="4" key="1">
    <citation type="submission" date="2023-03" db="EMBL/GenBank/DDBJ databases">
        <title>Amycolatopsis taiwanensis NBRC 103393.</title>
        <authorList>
            <person name="Ichikawa N."/>
            <person name="Sato H."/>
            <person name="Tonouchi N."/>
        </authorList>
    </citation>
    <scope>NUCLEOTIDE SEQUENCE</scope>
    <source>
        <strain evidence="4">NBRC 103393</strain>
    </source>
</reference>
<dbReference type="SUPFAM" id="SSF53474">
    <property type="entry name" value="alpha/beta-Hydrolases"/>
    <property type="match status" value="1"/>
</dbReference>
<evidence type="ECO:0000313" key="4">
    <source>
        <dbReference type="EMBL" id="GLY70426.1"/>
    </source>
</evidence>
<feature type="domain" description="Peptidase S9 prolyl oligopeptidase catalytic" evidence="3">
    <location>
        <begin position="454"/>
        <end position="658"/>
    </location>
</feature>
<evidence type="ECO:0000259" key="3">
    <source>
        <dbReference type="Pfam" id="PF00326"/>
    </source>
</evidence>
<dbReference type="InterPro" id="IPR012338">
    <property type="entry name" value="Beta-lactam/transpept-like"/>
</dbReference>
<dbReference type="InterPro" id="IPR011042">
    <property type="entry name" value="6-blade_b-propeller_TolB-like"/>
</dbReference>
<dbReference type="EMBL" id="BSTI01000023">
    <property type="protein sequence ID" value="GLY70426.1"/>
    <property type="molecule type" value="Genomic_DNA"/>
</dbReference>
<dbReference type="InterPro" id="IPR029058">
    <property type="entry name" value="AB_hydrolase_fold"/>
</dbReference>
<dbReference type="GO" id="GO:0006508">
    <property type="term" value="P:proteolysis"/>
    <property type="evidence" value="ECO:0007669"/>
    <property type="project" value="InterPro"/>
</dbReference>
<feature type="region of interest" description="Disordered" evidence="1">
    <location>
        <begin position="52"/>
        <end position="71"/>
    </location>
</feature>
<sequence length="1124" mass="119430">MTRRLRISDLTDIATPEQAVLSPDGSQIVYVLRTQDTRKDRAVTALWRVSTSGGDPAQLTRGTGDTAPAWSPDGTRLAFLRATDGPAQLWLLPADGGEPEQVSSLPLGAGRPMWSPDGGRIAFTAPVDTAADADEDDAARAKRTGAPIVADRLDFQADGSGFLRTIRTHLHVLDVASREVRQVTEGDWHASEPAWSPDGTRLAFAAAMGQDADLDFRCGAYVIDADDRHARPELAGFGTGVASTVGWTADGTALLVVGSATGPTAPAGLFRLPVTGAAETPAVEATDLAGPLDRNVMPGAPAYPGAVPQLVDDGAAVLFCVRDRGCSHLYRVGVDGGAPTPVLTGADRVVSGLSVAGSRAAVVLATATSFGEVVTIDLATGAETVHTSHGANLADVAWFPRESREFTISDGTVVQSWLIRDPARTGPLPLLLDVHGGPHNAWNGAADNVHLYHQELAARGWAVLLVNPRASDGYGAAFFTAAIGAWGEADAKDFLEPLDALVADGTADPNRLAVSGYSYGGFMTCYLTSRDTRFAAAVTGGVVADLTSFAGTSDAGHVLAAYEVQALPWRDSARVAAQSPITKVADVRTPTLVLQGTDDIRCPIGQAEQWHAALRERGIPTQLVLYPGGSHLMIVSGPLSHRLDYNQRIVDWVERYAGDAAGPRPARLDAGHWQRRLRALAERHQVPGAQLGILRLGQPEDELVEAAYGVLNVDTAVAATTDAVFQIGSISKVWTATAVMRLVDEGKLDLDAPVVDVLTELKLADPEVTKKVTLRHLLTHTSGIDGDIFTDTGRGDDCVEKYVDLLADAAQNHPLGATWSYCNSGFVLAGRVIEKVTGKTWDAAMRDLVFTPLDLEHTVTLPEEALLHRAAVGHIGDGDAEPTRAKSWMLPRAVGPAGIITSTVRDILAFARMHLTGGLAADGTRLLSAESAAAMADKHADLPDKHSLGDSWGLGWIRFDWSGHDLIGHDGNTIGQSAFLRVLPEQGLAVALLTNGGHVRDLYHDLYGEIFAEVAGVEMPKPLTPPAEGVDVDITPWLGTYERASARIEVIAGDDGPVLRNTATGPIAEFTERATEEYTLIPVTPQVFVVREPGTLTWLPVTFYQLPNGTRYVHHHLRATPKVS</sequence>
<dbReference type="AlphaFoldDB" id="A0A9W6R7B7"/>
<evidence type="ECO:0000256" key="1">
    <source>
        <dbReference type="SAM" id="MobiDB-lite"/>
    </source>
</evidence>
<dbReference type="RefSeq" id="WP_285489620.1">
    <property type="nucleotide sequence ID" value="NZ_BSTI01000023.1"/>
</dbReference>
<keyword evidence="5" id="KW-1185">Reference proteome</keyword>
<dbReference type="GO" id="GO:0008236">
    <property type="term" value="F:serine-type peptidase activity"/>
    <property type="evidence" value="ECO:0007669"/>
    <property type="project" value="InterPro"/>
</dbReference>
<dbReference type="Gene3D" id="2.120.10.30">
    <property type="entry name" value="TolB, C-terminal domain"/>
    <property type="match status" value="1"/>
</dbReference>
<dbReference type="Proteomes" id="UP001165136">
    <property type="component" value="Unassembled WGS sequence"/>
</dbReference>
<evidence type="ECO:0000259" key="2">
    <source>
        <dbReference type="Pfam" id="PF00144"/>
    </source>
</evidence>
<dbReference type="Gene3D" id="3.40.710.10">
    <property type="entry name" value="DD-peptidase/beta-lactamase superfamily"/>
    <property type="match status" value="1"/>
</dbReference>
<organism evidence="4 5">
    <name type="scientific">Amycolatopsis taiwanensis</name>
    <dbReference type="NCBI Taxonomy" id="342230"/>
    <lineage>
        <taxon>Bacteria</taxon>
        <taxon>Bacillati</taxon>
        <taxon>Actinomycetota</taxon>
        <taxon>Actinomycetes</taxon>
        <taxon>Pseudonocardiales</taxon>
        <taxon>Pseudonocardiaceae</taxon>
        <taxon>Amycolatopsis</taxon>
    </lineage>
</organism>
<accession>A0A9W6R7B7</accession>
<dbReference type="InterPro" id="IPR011659">
    <property type="entry name" value="WD40"/>
</dbReference>
<dbReference type="InterPro" id="IPR050491">
    <property type="entry name" value="AmpC-like"/>
</dbReference>